<comment type="caution">
    <text evidence="9">The sequence shown here is derived from an EMBL/GenBank/DDBJ whole genome shotgun (WGS) entry which is preliminary data.</text>
</comment>
<evidence type="ECO:0000256" key="2">
    <source>
        <dbReference type="ARBA" id="ARBA00008421"/>
    </source>
</evidence>
<dbReference type="GO" id="GO:0005634">
    <property type="term" value="C:nucleus"/>
    <property type="evidence" value="ECO:0007669"/>
    <property type="project" value="UniProtKB-SubCell"/>
</dbReference>
<dbReference type="Gene3D" id="6.10.20.40">
    <property type="entry name" value="TEA/ATTS domain"/>
    <property type="match status" value="1"/>
</dbReference>
<dbReference type="PANTHER" id="PTHR11834:SF0">
    <property type="entry name" value="PROTEIN SCALLOPED"/>
    <property type="match status" value="1"/>
</dbReference>
<evidence type="ECO:0000256" key="6">
    <source>
        <dbReference type="PROSITE-ProRule" id="PRU00505"/>
    </source>
</evidence>
<dbReference type="PANTHER" id="PTHR11834">
    <property type="entry name" value="TRANSCRIPTIONAL ENHANCER FACTOR TEF RELATED"/>
    <property type="match status" value="1"/>
</dbReference>
<dbReference type="PROSITE" id="PS51088">
    <property type="entry name" value="TEA_2"/>
    <property type="match status" value="1"/>
</dbReference>
<dbReference type="GO" id="GO:0000978">
    <property type="term" value="F:RNA polymerase II cis-regulatory region sequence-specific DNA binding"/>
    <property type="evidence" value="ECO:0007669"/>
    <property type="project" value="TreeGrafter"/>
</dbReference>
<reference evidence="10" key="1">
    <citation type="journal article" date="2017" name="bioRxiv">
        <title>Conservation of a gene cluster reveals novel cercosporin biosynthetic mechanisms and extends production to the genus Colletotrichum.</title>
        <authorList>
            <person name="de Jonge R."/>
            <person name="Ebert M.K."/>
            <person name="Huitt-Roehl C.R."/>
            <person name="Pal P."/>
            <person name="Suttle J.C."/>
            <person name="Spanner R.E."/>
            <person name="Neubauer J.D."/>
            <person name="Jurick W.M.II."/>
            <person name="Stott K.A."/>
            <person name="Secor G.A."/>
            <person name="Thomma B.P.H.J."/>
            <person name="Van de Peer Y."/>
            <person name="Townsend C.A."/>
            <person name="Bolton M.D."/>
        </authorList>
    </citation>
    <scope>NUCLEOTIDE SEQUENCE [LARGE SCALE GENOMIC DNA]</scope>
    <source>
        <strain evidence="10">CBS538.71</strain>
    </source>
</reference>
<evidence type="ECO:0000256" key="7">
    <source>
        <dbReference type="SAM" id="MobiDB-lite"/>
    </source>
</evidence>
<dbReference type="Proteomes" id="UP000237631">
    <property type="component" value="Unassembled WGS sequence"/>
</dbReference>
<dbReference type="OrthoDB" id="10006572at2759"/>
<dbReference type="GO" id="GO:0000981">
    <property type="term" value="F:DNA-binding transcription factor activity, RNA polymerase II-specific"/>
    <property type="evidence" value="ECO:0007669"/>
    <property type="project" value="TreeGrafter"/>
</dbReference>
<accession>A0A2S6CNJ3</accession>
<dbReference type="EMBL" id="PNEN01000070">
    <property type="protein sequence ID" value="PPJ61282.1"/>
    <property type="molecule type" value="Genomic_DNA"/>
</dbReference>
<feature type="region of interest" description="Disordered" evidence="7">
    <location>
        <begin position="703"/>
        <end position="737"/>
    </location>
</feature>
<evidence type="ECO:0000256" key="1">
    <source>
        <dbReference type="ARBA" id="ARBA00004123"/>
    </source>
</evidence>
<feature type="compositionally biased region" description="Polar residues" evidence="7">
    <location>
        <begin position="703"/>
        <end position="714"/>
    </location>
</feature>
<comment type="similarity">
    <text evidence="2">Belongs to the TEC1 family.</text>
</comment>
<feature type="region of interest" description="Disordered" evidence="7">
    <location>
        <begin position="1"/>
        <end position="21"/>
    </location>
</feature>
<evidence type="ECO:0000256" key="3">
    <source>
        <dbReference type="ARBA" id="ARBA00023015"/>
    </source>
</evidence>
<feature type="compositionally biased region" description="Basic and acidic residues" evidence="7">
    <location>
        <begin position="728"/>
        <end position="737"/>
    </location>
</feature>
<sequence length="857" mass="96575">MTMLQPTPVVPSNAPLHHQESYARSSRVLQEHSGNRQHDYYAASVDQKYPASYLTENTYPAYQQVPRPLHTNTHSLLQHNRLRHPQHRFHHGQRDPQQIRKEARYLFHRFRSSDGYMKYRNRQHKDDKGAQEQKWPDRLEYAFFEALVNWPPMGRRKLPHKDKQRGRNELIADYIEEHTGEARTRKQVSSHIQVLKPFVESDPHIMRYLSKEDLTGHSHRYYYQGGGHYPVGGRRASQYPATVPGSYSTRSSIAAGAPSMETANLYHTLPQIKQSLSVFQPIAFEMFVQRKPPGTEPERLHTYTKNLPAPLKDNIDPTWDEFASNFPLLASIHSSRPIDCNVLFAEASIAFPNGTWRDKTHVELGISLSCSSQQLPHDSVVYCHNKFYEKGVLWKDPKPPKEPKEIYRQLHVPWDGWVVEEDGSARLETSIKFGSTFWAMKLGGLANKVNHPAALLLEESDGMGMNAREGRELVDQELRDTTALQEIMIKMPDGTGQRLLLIYWKFRLSRAEEGRAYWRQVKVPIPDLVNTEVTQAAVYGVDYAETAAPYVGLKSERVDSVYEYPGVQAYGADAYGSTTQQQPATLQSPFKYETSSSSNSALNSAVWSSSNDFDTNDGTSTAPNSAVDLFPPDCDNSFDFTGGNINISYDNMDFSAFDASAFDFGASATADFATDPALESYGTQDYSHHDFDTQWYEGFAGSQQHHLPQNQTPAPQAAMSAGATVEDGDVHSSTEQHDPYSFSLDVPATCGIESQSTTATFQDYSVTPYDESQQYSQTYGISPHDGQQAYGGAGQDAVIKDEDALAALADVSGYMAHIGQHHQDDHQQHSQHDAVQTRQGSEGYDIYDFQHQQYHAS</sequence>
<comment type="subcellular location">
    <subcellularLocation>
        <location evidence="1">Nucleus</location>
    </subcellularLocation>
</comment>
<dbReference type="SMART" id="SM00426">
    <property type="entry name" value="TEA"/>
    <property type="match status" value="1"/>
</dbReference>
<keyword evidence="4" id="KW-0804">Transcription</keyword>
<dbReference type="STRING" id="357750.A0A2S6CNJ3"/>
<dbReference type="AlphaFoldDB" id="A0A2S6CNJ3"/>
<organism evidence="9 10">
    <name type="scientific">Cercospora berteroae</name>
    <dbReference type="NCBI Taxonomy" id="357750"/>
    <lineage>
        <taxon>Eukaryota</taxon>
        <taxon>Fungi</taxon>
        <taxon>Dikarya</taxon>
        <taxon>Ascomycota</taxon>
        <taxon>Pezizomycotina</taxon>
        <taxon>Dothideomycetes</taxon>
        <taxon>Dothideomycetidae</taxon>
        <taxon>Mycosphaerellales</taxon>
        <taxon>Mycosphaerellaceae</taxon>
        <taxon>Cercospora</taxon>
    </lineage>
</organism>
<keyword evidence="10" id="KW-1185">Reference proteome</keyword>
<gene>
    <name evidence="9" type="ORF">CBER1_09326</name>
</gene>
<evidence type="ECO:0000313" key="9">
    <source>
        <dbReference type="EMBL" id="PPJ61282.1"/>
    </source>
</evidence>
<dbReference type="PRINTS" id="PR00065">
    <property type="entry name" value="TEADOMAIN"/>
</dbReference>
<proteinExistence type="inferred from homology"/>
<dbReference type="InterPro" id="IPR000818">
    <property type="entry name" value="TEA/ATTS_dom"/>
</dbReference>
<dbReference type="InterPro" id="IPR050937">
    <property type="entry name" value="TEC1_TEAD_TF"/>
</dbReference>
<feature type="domain" description="TEA" evidence="8">
    <location>
        <begin position="128"/>
        <end position="202"/>
    </location>
</feature>
<keyword evidence="5" id="KW-0539">Nucleus</keyword>
<keyword evidence="3" id="KW-0805">Transcription regulation</keyword>
<evidence type="ECO:0000259" key="8">
    <source>
        <dbReference type="PROSITE" id="PS51088"/>
    </source>
</evidence>
<dbReference type="GO" id="GO:0005667">
    <property type="term" value="C:transcription regulator complex"/>
    <property type="evidence" value="ECO:0007669"/>
    <property type="project" value="TreeGrafter"/>
</dbReference>
<dbReference type="Pfam" id="PF01285">
    <property type="entry name" value="TEA"/>
    <property type="match status" value="1"/>
</dbReference>
<dbReference type="PROSITE" id="PS00554">
    <property type="entry name" value="TEA_1"/>
    <property type="match status" value="1"/>
</dbReference>
<evidence type="ECO:0000256" key="4">
    <source>
        <dbReference type="ARBA" id="ARBA00023163"/>
    </source>
</evidence>
<dbReference type="InterPro" id="IPR038096">
    <property type="entry name" value="TEA/ATTS_sf"/>
</dbReference>
<protein>
    <recommendedName>
        <fullName evidence="8">TEA domain-containing protein</fullName>
    </recommendedName>
</protein>
<evidence type="ECO:0000313" key="10">
    <source>
        <dbReference type="Proteomes" id="UP000237631"/>
    </source>
</evidence>
<evidence type="ECO:0000256" key="5">
    <source>
        <dbReference type="ARBA" id="ARBA00023242"/>
    </source>
</evidence>
<feature type="DNA-binding region" description="TEA" evidence="6">
    <location>
        <begin position="128"/>
        <end position="202"/>
    </location>
</feature>
<name>A0A2S6CNJ3_9PEZI</name>